<dbReference type="AlphaFoldDB" id="A0A7J8CI10"/>
<gene>
    <name evidence="2" type="ORF">HJG63_009020</name>
</gene>
<proteinExistence type="predicted"/>
<evidence type="ECO:0000313" key="2">
    <source>
        <dbReference type="EMBL" id="KAF6410476.1"/>
    </source>
</evidence>
<feature type="compositionally biased region" description="Basic and acidic residues" evidence="1">
    <location>
        <begin position="71"/>
        <end position="88"/>
    </location>
</feature>
<name>A0A7J8CI10_ROUAE</name>
<protein>
    <submittedName>
        <fullName evidence="2">Uncharacterized protein</fullName>
    </submittedName>
</protein>
<feature type="region of interest" description="Disordered" evidence="1">
    <location>
        <begin position="106"/>
        <end position="125"/>
    </location>
</feature>
<evidence type="ECO:0000313" key="3">
    <source>
        <dbReference type="Proteomes" id="UP000593571"/>
    </source>
</evidence>
<sequence>MEASLYDFQGRGLKSEAASTFSLEYLLLKASSCHVSQSAPLRPPCCEEAQITSLHGKALRPYIRGGWGGVRGRDGRERVTEGQRDRQMRGPPPLIPISCCGSSSHHWTENHMRDPRPELPKCLTH</sequence>
<organism evidence="2 3">
    <name type="scientific">Rousettus aegyptiacus</name>
    <name type="common">Egyptian fruit bat</name>
    <name type="synonym">Pteropus aegyptiacus</name>
    <dbReference type="NCBI Taxonomy" id="9407"/>
    <lineage>
        <taxon>Eukaryota</taxon>
        <taxon>Metazoa</taxon>
        <taxon>Chordata</taxon>
        <taxon>Craniata</taxon>
        <taxon>Vertebrata</taxon>
        <taxon>Euteleostomi</taxon>
        <taxon>Mammalia</taxon>
        <taxon>Eutheria</taxon>
        <taxon>Laurasiatheria</taxon>
        <taxon>Chiroptera</taxon>
        <taxon>Yinpterochiroptera</taxon>
        <taxon>Pteropodoidea</taxon>
        <taxon>Pteropodidae</taxon>
        <taxon>Rousettinae</taxon>
        <taxon>Rousettus</taxon>
    </lineage>
</organism>
<reference evidence="2 3" key="1">
    <citation type="journal article" date="2020" name="Nature">
        <title>Six reference-quality genomes reveal evolution of bat adaptations.</title>
        <authorList>
            <person name="Jebb D."/>
            <person name="Huang Z."/>
            <person name="Pippel M."/>
            <person name="Hughes G.M."/>
            <person name="Lavrichenko K."/>
            <person name="Devanna P."/>
            <person name="Winkler S."/>
            <person name="Jermiin L.S."/>
            <person name="Skirmuntt E.C."/>
            <person name="Katzourakis A."/>
            <person name="Burkitt-Gray L."/>
            <person name="Ray D.A."/>
            <person name="Sullivan K.A.M."/>
            <person name="Roscito J.G."/>
            <person name="Kirilenko B.M."/>
            <person name="Davalos L.M."/>
            <person name="Corthals A.P."/>
            <person name="Power M.L."/>
            <person name="Jones G."/>
            <person name="Ransome R.D."/>
            <person name="Dechmann D.K.N."/>
            <person name="Locatelli A.G."/>
            <person name="Puechmaille S.J."/>
            <person name="Fedrigo O."/>
            <person name="Jarvis E.D."/>
            <person name="Hiller M."/>
            <person name="Vernes S.C."/>
            <person name="Myers E.W."/>
            <person name="Teeling E.C."/>
        </authorList>
    </citation>
    <scope>NUCLEOTIDE SEQUENCE [LARGE SCALE GENOMIC DNA]</scope>
    <source>
        <strain evidence="2">MRouAeg1</strain>
        <tissue evidence="2">Muscle</tissue>
    </source>
</reference>
<feature type="region of interest" description="Disordered" evidence="1">
    <location>
        <begin position="70"/>
        <end position="95"/>
    </location>
</feature>
<evidence type="ECO:0000256" key="1">
    <source>
        <dbReference type="SAM" id="MobiDB-lite"/>
    </source>
</evidence>
<comment type="caution">
    <text evidence="2">The sequence shown here is derived from an EMBL/GenBank/DDBJ whole genome shotgun (WGS) entry which is preliminary data.</text>
</comment>
<feature type="compositionally biased region" description="Basic and acidic residues" evidence="1">
    <location>
        <begin position="106"/>
        <end position="119"/>
    </location>
</feature>
<dbReference type="EMBL" id="JACASE010000014">
    <property type="protein sequence ID" value="KAF6410476.1"/>
    <property type="molecule type" value="Genomic_DNA"/>
</dbReference>
<accession>A0A7J8CI10</accession>
<dbReference type="Proteomes" id="UP000593571">
    <property type="component" value="Unassembled WGS sequence"/>
</dbReference>
<keyword evidence="3" id="KW-1185">Reference proteome</keyword>